<protein>
    <recommendedName>
        <fullName evidence="3">DUF6535 domain-containing protein</fullName>
    </recommendedName>
</protein>
<dbReference type="Pfam" id="PF20153">
    <property type="entry name" value="DUF6535"/>
    <property type="match status" value="1"/>
</dbReference>
<dbReference type="EMBL" id="KV428261">
    <property type="protein sequence ID" value="KZT33164.1"/>
    <property type="molecule type" value="Genomic_DNA"/>
</dbReference>
<evidence type="ECO:0000259" key="3">
    <source>
        <dbReference type="Pfam" id="PF20153"/>
    </source>
</evidence>
<feature type="compositionally biased region" description="Polar residues" evidence="1">
    <location>
        <begin position="903"/>
        <end position="914"/>
    </location>
</feature>
<dbReference type="InterPro" id="IPR045338">
    <property type="entry name" value="DUF6535"/>
</dbReference>
<dbReference type="OrthoDB" id="3221808at2759"/>
<feature type="transmembrane region" description="Helical" evidence="2">
    <location>
        <begin position="230"/>
        <end position="254"/>
    </location>
</feature>
<feature type="region of interest" description="Disordered" evidence="1">
    <location>
        <begin position="814"/>
        <end position="838"/>
    </location>
</feature>
<feature type="transmembrane region" description="Helical" evidence="2">
    <location>
        <begin position="188"/>
        <end position="210"/>
    </location>
</feature>
<sequence>MSDQIFADGFKDLKETMREIKNTLIDHGNKFDILTKDAIKDEQPYDQRPCNDESTCTALYEMAMAKTKEEVEEWIKRMDVSLVFIALFSAVLTAFIIPATQNLFPSSINTPGNPGDTPPPLPSDSAQNVCVLFYLALIIAVSYIITYTALSIIHIETKVDIERHGNSYQERLFRHRAREELAKRWLKYLVEGLHIMLLSSIALFMTGLLYQLRNLGTSFEETAPRLLLIWQLGMALSSTILVVVAAATIHALFYEASPFGGPFSKLIIRLAEASQKSHILLPFIRGALVDAHRSLLRVKRRLVMNWATVIKVMKDVKNGAAHNIGPGFLGGIANMPTYLQSLLFLPLSLLLRWRVKVDWEAPQKLIGIYIDLITEASDSSLLERAVPSFSFSDWFDNVTEESKGKLLKACRRLMATDMSARVRQTISDRFNQFTKSAEQPSRNPIPDDILSFFASQSSLISDLPSRVSIASLRPNNGDLRPYSSRSLEQCIEGILCCYDWKRPAYPNIGERKDIFSFAHDHCCVLLSKGREAEHIRILSKVDSLSLTRSFRKAHDAFGAHVEWGLYQFFFRRRILSVSTTSDNTDLLPFASLPFEQAIANALCSYDRTTRPGNRGEIFEMAEFYCYGLLSAEKEDDLMRIISFVDRVSILRSYFQCPQSIFGEVVRFITGHCDLKGWRELHKFMKDAQYPTVRPSPVSHALACFPLNISLNCDLSHFLRYLSTHRYTKAWAPASAAAVSWLEAYSVSKVSDRPAIRQFLQCCVQTDLHDTWGRQCETSEETRHRAHSLLEGTYCSDSISVFVRSHQATELDRLSPQTEDIMSVSDSSSESQLYPKHSDPSPGLDFFSFPAASDDDIQAGDRAREVDPTAASAMLTPESGDHGPTLSAIAHTWEAAAIPLPPSRSHSSKALSSGSVFEASPRLENARTDQLL</sequence>
<reference evidence="4 5" key="1">
    <citation type="journal article" date="2016" name="Mol. Biol. Evol.">
        <title>Comparative Genomics of Early-Diverging Mushroom-Forming Fungi Provides Insights into the Origins of Lignocellulose Decay Capabilities.</title>
        <authorList>
            <person name="Nagy L.G."/>
            <person name="Riley R."/>
            <person name="Tritt A."/>
            <person name="Adam C."/>
            <person name="Daum C."/>
            <person name="Floudas D."/>
            <person name="Sun H."/>
            <person name="Yadav J.S."/>
            <person name="Pangilinan J."/>
            <person name="Larsson K.H."/>
            <person name="Matsuura K."/>
            <person name="Barry K."/>
            <person name="Labutti K."/>
            <person name="Kuo R."/>
            <person name="Ohm R.A."/>
            <person name="Bhattacharya S.S."/>
            <person name="Shirouzu T."/>
            <person name="Yoshinaga Y."/>
            <person name="Martin F.M."/>
            <person name="Grigoriev I.V."/>
            <person name="Hibbett D.S."/>
        </authorList>
    </citation>
    <scope>NUCLEOTIDE SEQUENCE [LARGE SCALE GENOMIC DNA]</scope>
    <source>
        <strain evidence="4 5">HHB10207 ss-3</strain>
    </source>
</reference>
<dbReference type="Proteomes" id="UP000076798">
    <property type="component" value="Unassembled WGS sequence"/>
</dbReference>
<dbReference type="AlphaFoldDB" id="A0A165YEN1"/>
<evidence type="ECO:0000256" key="1">
    <source>
        <dbReference type="SAM" id="MobiDB-lite"/>
    </source>
</evidence>
<keyword evidence="5" id="KW-1185">Reference proteome</keyword>
<name>A0A165YEN1_9AGAM</name>
<gene>
    <name evidence="4" type="ORF">SISSUDRAFT_1066354</name>
</gene>
<evidence type="ECO:0000313" key="4">
    <source>
        <dbReference type="EMBL" id="KZT33164.1"/>
    </source>
</evidence>
<feature type="transmembrane region" description="Helical" evidence="2">
    <location>
        <begin position="80"/>
        <end position="99"/>
    </location>
</feature>
<feature type="domain" description="DUF6535" evidence="3">
    <location>
        <begin position="59"/>
        <end position="213"/>
    </location>
</feature>
<organism evidence="4 5">
    <name type="scientific">Sistotremastrum suecicum HHB10207 ss-3</name>
    <dbReference type="NCBI Taxonomy" id="1314776"/>
    <lineage>
        <taxon>Eukaryota</taxon>
        <taxon>Fungi</taxon>
        <taxon>Dikarya</taxon>
        <taxon>Basidiomycota</taxon>
        <taxon>Agaricomycotina</taxon>
        <taxon>Agaricomycetes</taxon>
        <taxon>Sistotremastrales</taxon>
        <taxon>Sistotremastraceae</taxon>
        <taxon>Sistotremastrum</taxon>
    </lineage>
</organism>
<keyword evidence="2" id="KW-1133">Transmembrane helix</keyword>
<accession>A0A165YEN1</accession>
<evidence type="ECO:0000313" key="5">
    <source>
        <dbReference type="Proteomes" id="UP000076798"/>
    </source>
</evidence>
<feature type="transmembrane region" description="Helical" evidence="2">
    <location>
        <begin position="131"/>
        <end position="153"/>
    </location>
</feature>
<evidence type="ECO:0000256" key="2">
    <source>
        <dbReference type="SAM" id="Phobius"/>
    </source>
</evidence>
<feature type="region of interest" description="Disordered" evidence="1">
    <location>
        <begin position="899"/>
        <end position="931"/>
    </location>
</feature>
<keyword evidence="2" id="KW-0472">Membrane</keyword>
<keyword evidence="2" id="KW-0812">Transmembrane</keyword>
<proteinExistence type="predicted"/>